<proteinExistence type="predicted"/>
<evidence type="ECO:0000313" key="2">
    <source>
        <dbReference type="Proteomes" id="UP000183832"/>
    </source>
</evidence>
<protein>
    <submittedName>
        <fullName evidence="1">CLUMA_CG005346, isoform A</fullName>
    </submittedName>
</protein>
<dbReference type="AlphaFoldDB" id="A0A1J1HUM1"/>
<evidence type="ECO:0000313" key="1">
    <source>
        <dbReference type="EMBL" id="CRK91699.1"/>
    </source>
</evidence>
<keyword evidence="2" id="KW-1185">Reference proteome</keyword>
<name>A0A1J1HUM1_9DIPT</name>
<dbReference type="Proteomes" id="UP000183832">
    <property type="component" value="Unassembled WGS sequence"/>
</dbReference>
<gene>
    <name evidence="1" type="ORF">CLUMA_CG005346</name>
</gene>
<organism evidence="1 2">
    <name type="scientific">Clunio marinus</name>
    <dbReference type="NCBI Taxonomy" id="568069"/>
    <lineage>
        <taxon>Eukaryota</taxon>
        <taxon>Metazoa</taxon>
        <taxon>Ecdysozoa</taxon>
        <taxon>Arthropoda</taxon>
        <taxon>Hexapoda</taxon>
        <taxon>Insecta</taxon>
        <taxon>Pterygota</taxon>
        <taxon>Neoptera</taxon>
        <taxon>Endopterygota</taxon>
        <taxon>Diptera</taxon>
        <taxon>Nematocera</taxon>
        <taxon>Chironomoidea</taxon>
        <taxon>Chironomidae</taxon>
        <taxon>Clunio</taxon>
    </lineage>
</organism>
<sequence length="131" mass="15481">MNIVNYSYQTVKEKFKSKYKLIVEKAEETHNEYLIDFAHSLRISENSTYFYSYNKNSSGQRYLPTSCPIEPASFFVKDLAIDGSFLAYANTLTKIYTTADFTTRNNEKVKFRYLRNEEKKEKCKLKSDFNQ</sequence>
<dbReference type="EMBL" id="CVRI01000021">
    <property type="protein sequence ID" value="CRK91699.1"/>
    <property type="molecule type" value="Genomic_DNA"/>
</dbReference>
<accession>A0A1J1HUM1</accession>
<reference evidence="1 2" key="1">
    <citation type="submission" date="2015-04" db="EMBL/GenBank/DDBJ databases">
        <authorList>
            <person name="Syromyatnikov M.Y."/>
            <person name="Popov V.N."/>
        </authorList>
    </citation>
    <scope>NUCLEOTIDE SEQUENCE [LARGE SCALE GENOMIC DNA]</scope>
</reference>